<reference evidence="1" key="1">
    <citation type="submission" date="2021-02" db="EMBL/GenBank/DDBJ databases">
        <authorList>
            <person name="Nowell W R."/>
        </authorList>
    </citation>
    <scope>NUCLEOTIDE SEQUENCE</scope>
</reference>
<sequence length="21" mass="2285">MSAIDHYVSLNIQPAVGLDQI</sequence>
<dbReference type="Proteomes" id="UP000663823">
    <property type="component" value="Unassembled WGS sequence"/>
</dbReference>
<dbReference type="EMBL" id="CAJOAX010013945">
    <property type="protein sequence ID" value="CAF4137472.1"/>
    <property type="molecule type" value="Genomic_DNA"/>
</dbReference>
<feature type="non-terminal residue" evidence="1">
    <location>
        <position position="21"/>
    </location>
</feature>
<gene>
    <name evidence="1" type="ORF">OTI717_LOCUS35561</name>
</gene>
<accession>A0A819XIW6</accession>
<name>A0A819XIW6_9BILA</name>
<organism evidence="1 2">
    <name type="scientific">Rotaria sordida</name>
    <dbReference type="NCBI Taxonomy" id="392033"/>
    <lineage>
        <taxon>Eukaryota</taxon>
        <taxon>Metazoa</taxon>
        <taxon>Spiralia</taxon>
        <taxon>Gnathifera</taxon>
        <taxon>Rotifera</taxon>
        <taxon>Eurotatoria</taxon>
        <taxon>Bdelloidea</taxon>
        <taxon>Philodinida</taxon>
        <taxon>Philodinidae</taxon>
        <taxon>Rotaria</taxon>
    </lineage>
</organism>
<evidence type="ECO:0000313" key="2">
    <source>
        <dbReference type="Proteomes" id="UP000663823"/>
    </source>
</evidence>
<comment type="caution">
    <text evidence="1">The sequence shown here is derived from an EMBL/GenBank/DDBJ whole genome shotgun (WGS) entry which is preliminary data.</text>
</comment>
<evidence type="ECO:0000313" key="1">
    <source>
        <dbReference type="EMBL" id="CAF4137472.1"/>
    </source>
</evidence>
<dbReference type="AlphaFoldDB" id="A0A819XIW6"/>
<protein>
    <submittedName>
        <fullName evidence="1">Uncharacterized protein</fullName>
    </submittedName>
</protein>
<proteinExistence type="predicted"/>